<name>A0A1Z4LT14_9CYAN</name>
<dbReference type="AlphaFoldDB" id="A0A1Z4LT14"/>
<keyword evidence="2" id="KW-1185">Reference proteome</keyword>
<evidence type="ECO:0000313" key="2">
    <source>
        <dbReference type="Proteomes" id="UP000218418"/>
    </source>
</evidence>
<proteinExistence type="predicted"/>
<gene>
    <name evidence="1" type="ORF">NIES267_38720</name>
</gene>
<sequence>MKNIQRLYTQSTLAKKCKVSLQTIKNWCLWAGLTPPKKATYFSCDELEALADFYIAYKFLRVQQNAYIDSVLGMGGLKKYIALVRRMSLRQFVTEFLTKEEKAHFLAQILVDKLEEEIEDDEFNFGGTAA</sequence>
<organism evidence="1 2">
    <name type="scientific">Calothrix parasitica NIES-267</name>
    <dbReference type="NCBI Taxonomy" id="1973488"/>
    <lineage>
        <taxon>Bacteria</taxon>
        <taxon>Bacillati</taxon>
        <taxon>Cyanobacteriota</taxon>
        <taxon>Cyanophyceae</taxon>
        <taxon>Nostocales</taxon>
        <taxon>Calotrichaceae</taxon>
        <taxon>Calothrix</taxon>
    </lineage>
</organism>
<dbReference type="OrthoDB" id="519073at2"/>
<dbReference type="Proteomes" id="UP000218418">
    <property type="component" value="Chromosome"/>
</dbReference>
<reference evidence="1 2" key="1">
    <citation type="submission" date="2017-06" db="EMBL/GenBank/DDBJ databases">
        <title>Genome sequencing of cyanobaciteial culture collection at National Institute for Environmental Studies (NIES).</title>
        <authorList>
            <person name="Hirose Y."/>
            <person name="Shimura Y."/>
            <person name="Fujisawa T."/>
            <person name="Nakamura Y."/>
            <person name="Kawachi M."/>
        </authorList>
    </citation>
    <scope>NUCLEOTIDE SEQUENCE [LARGE SCALE GENOMIC DNA]</scope>
    <source>
        <strain evidence="1 2">NIES-267</strain>
    </source>
</reference>
<evidence type="ECO:0000313" key="1">
    <source>
        <dbReference type="EMBL" id="BAY84376.1"/>
    </source>
</evidence>
<dbReference type="EMBL" id="AP018227">
    <property type="protein sequence ID" value="BAY84376.1"/>
    <property type="molecule type" value="Genomic_DNA"/>
</dbReference>
<protein>
    <submittedName>
        <fullName evidence="1">Uncharacterized protein</fullName>
    </submittedName>
</protein>
<accession>A0A1Z4LT14</accession>